<dbReference type="SUPFAM" id="SSF103506">
    <property type="entry name" value="Mitochondrial carrier"/>
    <property type="match status" value="1"/>
</dbReference>
<dbReference type="InterPro" id="IPR036259">
    <property type="entry name" value="MFS_trans_sf"/>
</dbReference>
<organism evidence="17 18">
    <name type="scientific">Venturia inaequalis</name>
    <name type="common">Apple scab fungus</name>
    <dbReference type="NCBI Taxonomy" id="5025"/>
    <lineage>
        <taxon>Eukaryota</taxon>
        <taxon>Fungi</taxon>
        <taxon>Dikarya</taxon>
        <taxon>Ascomycota</taxon>
        <taxon>Pezizomycotina</taxon>
        <taxon>Dothideomycetes</taxon>
        <taxon>Pleosporomycetidae</taxon>
        <taxon>Venturiales</taxon>
        <taxon>Venturiaceae</taxon>
        <taxon>Venturia</taxon>
    </lineage>
</organism>
<dbReference type="InterPro" id="IPR023395">
    <property type="entry name" value="MCP_dom_sf"/>
</dbReference>
<dbReference type="Gene3D" id="2.60.40.1120">
    <property type="entry name" value="Carboxypeptidase-like, regulatory domain"/>
    <property type="match status" value="1"/>
</dbReference>
<gene>
    <name evidence="17" type="ORF">BLS_008861</name>
</gene>
<dbReference type="Pfam" id="PF14683">
    <property type="entry name" value="CBM-like"/>
    <property type="match status" value="1"/>
</dbReference>
<evidence type="ECO:0000256" key="10">
    <source>
        <dbReference type="ARBA" id="ARBA00023277"/>
    </source>
</evidence>
<dbReference type="AlphaFoldDB" id="A0A8H3U5E0"/>
<evidence type="ECO:0000259" key="14">
    <source>
        <dbReference type="Pfam" id="PF07859"/>
    </source>
</evidence>
<feature type="transmembrane region" description="Helical" evidence="13">
    <location>
        <begin position="339"/>
        <end position="362"/>
    </location>
</feature>
<feature type="transmembrane region" description="Helical" evidence="13">
    <location>
        <begin position="285"/>
        <end position="307"/>
    </location>
</feature>
<evidence type="ECO:0000256" key="12">
    <source>
        <dbReference type="PROSITE-ProRule" id="PRU00282"/>
    </source>
</evidence>
<dbReference type="Pfam" id="PF14686">
    <property type="entry name" value="fn3_3"/>
    <property type="match status" value="1"/>
</dbReference>
<dbReference type="GO" id="GO:0031966">
    <property type="term" value="C:mitochondrial membrane"/>
    <property type="evidence" value="ECO:0007669"/>
    <property type="project" value="UniProtKB-SubCell"/>
</dbReference>
<dbReference type="SUPFAM" id="SSF49785">
    <property type="entry name" value="Galactose-binding domain-like"/>
    <property type="match status" value="1"/>
</dbReference>
<dbReference type="GO" id="GO:0030246">
    <property type="term" value="F:carbohydrate binding"/>
    <property type="evidence" value="ECO:0007669"/>
    <property type="project" value="InterPro"/>
</dbReference>
<feature type="transmembrane region" description="Helical" evidence="13">
    <location>
        <begin position="947"/>
        <end position="967"/>
    </location>
</feature>
<comment type="subcellular location">
    <subcellularLocation>
        <location evidence="1">Mitochondrion membrane</location>
        <topology evidence="1">Multi-pass membrane protein</topology>
    </subcellularLocation>
</comment>
<keyword evidence="8" id="KW-0496">Mitochondrion</keyword>
<comment type="similarity">
    <text evidence="2">Belongs to the mitochondrial carrier (TC 2.A.29) family.</text>
</comment>
<evidence type="ECO:0000256" key="9">
    <source>
        <dbReference type="ARBA" id="ARBA00023136"/>
    </source>
</evidence>
<dbReference type="SUPFAM" id="SSF103473">
    <property type="entry name" value="MFS general substrate transporter"/>
    <property type="match status" value="1"/>
</dbReference>
<protein>
    <submittedName>
        <fullName evidence="17">Uncharacterized protein</fullName>
    </submittedName>
</protein>
<feature type="transmembrane region" description="Helical" evidence="13">
    <location>
        <begin position="1074"/>
        <end position="1094"/>
    </location>
</feature>
<dbReference type="Pfam" id="PF00153">
    <property type="entry name" value="Mito_carr"/>
    <property type="match status" value="2"/>
</dbReference>
<evidence type="ECO:0000259" key="15">
    <source>
        <dbReference type="Pfam" id="PF14683"/>
    </source>
</evidence>
<dbReference type="PROSITE" id="PS50920">
    <property type="entry name" value="SOLCAR"/>
    <property type="match status" value="2"/>
</dbReference>
<feature type="transmembrane region" description="Helical" evidence="13">
    <location>
        <begin position="313"/>
        <end position="332"/>
    </location>
</feature>
<evidence type="ECO:0000256" key="4">
    <source>
        <dbReference type="ARBA" id="ARBA00022692"/>
    </source>
</evidence>
<comment type="caution">
    <text evidence="17">The sequence shown here is derived from an EMBL/GenBank/DDBJ whole genome shotgun (WGS) entry which is preliminary data.</text>
</comment>
<dbReference type="InterPro" id="IPR013784">
    <property type="entry name" value="Carb-bd-like_fold"/>
</dbReference>
<reference evidence="17 18" key="1">
    <citation type="submission" date="2019-11" db="EMBL/GenBank/DDBJ databases">
        <title>Venturia inaequalis Genome Resource.</title>
        <authorList>
            <person name="Lichtner F.J."/>
        </authorList>
    </citation>
    <scope>NUCLEOTIDE SEQUENCE [LARGE SCALE GENOMIC DNA]</scope>
    <source>
        <strain evidence="17">Bline_iso_100314</strain>
    </source>
</reference>
<keyword evidence="10" id="KW-0119">Carbohydrate metabolism</keyword>
<evidence type="ECO:0000256" key="3">
    <source>
        <dbReference type="ARBA" id="ARBA00022448"/>
    </source>
</evidence>
<name>A0A8H3U5E0_VENIN</name>
<dbReference type="InterPro" id="IPR013094">
    <property type="entry name" value="AB_hydrolase_3"/>
</dbReference>
<dbReference type="Gene3D" id="1.50.40.10">
    <property type="entry name" value="Mitochondrial carrier domain"/>
    <property type="match status" value="1"/>
</dbReference>
<accession>A0A8H3U5E0</accession>
<dbReference type="Gene3D" id="2.70.98.10">
    <property type="match status" value="1"/>
</dbReference>
<dbReference type="PANTHER" id="PTHR45758">
    <property type="entry name" value="MITOFERRIN-1-RELATED"/>
    <property type="match status" value="1"/>
</dbReference>
<dbReference type="InterPro" id="IPR029058">
    <property type="entry name" value="AB_hydrolase_fold"/>
</dbReference>
<dbReference type="GO" id="GO:0000272">
    <property type="term" value="P:polysaccharide catabolic process"/>
    <property type="evidence" value="ECO:0007669"/>
    <property type="project" value="UniProtKB-KW"/>
</dbReference>
<evidence type="ECO:0000313" key="18">
    <source>
        <dbReference type="Proteomes" id="UP000433883"/>
    </source>
</evidence>
<keyword evidence="5" id="KW-0732">Signal</keyword>
<dbReference type="GO" id="GO:0016787">
    <property type="term" value="F:hydrolase activity"/>
    <property type="evidence" value="ECO:0007669"/>
    <property type="project" value="InterPro"/>
</dbReference>
<evidence type="ECO:0000313" key="17">
    <source>
        <dbReference type="EMBL" id="KAE9963842.1"/>
    </source>
</evidence>
<evidence type="ECO:0000259" key="16">
    <source>
        <dbReference type="Pfam" id="PF14686"/>
    </source>
</evidence>
<feature type="domain" description="Alpha/beta hydrolase fold-3" evidence="14">
    <location>
        <begin position="121"/>
        <end position="266"/>
    </location>
</feature>
<evidence type="ECO:0000256" key="5">
    <source>
        <dbReference type="ARBA" id="ARBA00022729"/>
    </source>
</evidence>
<evidence type="ECO:0000256" key="11">
    <source>
        <dbReference type="ARBA" id="ARBA00023326"/>
    </source>
</evidence>
<dbReference type="SUPFAM" id="SSF53474">
    <property type="entry name" value="alpha/beta-Hydrolases"/>
    <property type="match status" value="1"/>
</dbReference>
<feature type="domain" description="Rhamnogalacturonan lyase" evidence="16">
    <location>
        <begin position="696"/>
        <end position="756"/>
    </location>
</feature>
<dbReference type="InterPro" id="IPR008979">
    <property type="entry name" value="Galactose-bd-like_sf"/>
</dbReference>
<feature type="domain" description="Rhamnogalacturonan lyase" evidence="15">
    <location>
        <begin position="791"/>
        <end position="933"/>
    </location>
</feature>
<dbReference type="CDD" id="cd10316">
    <property type="entry name" value="RGL4_M"/>
    <property type="match status" value="1"/>
</dbReference>
<feature type="repeat" description="Solcar" evidence="12">
    <location>
        <begin position="983"/>
        <end position="1068"/>
    </location>
</feature>
<evidence type="ECO:0000256" key="2">
    <source>
        <dbReference type="ARBA" id="ARBA00006375"/>
    </source>
</evidence>
<sequence>MARTRQELQEMNVMDPLKDSALQEVEKTPMPDFGDDFFTRRARRAQHLKGLRQFYPIPGPIPEVQERNRRLTMRDGGTISVRIYTPIQNRIPPSGSPLYVAFHEGGWSMGDFTDEEMNCRMISGASAGGNITAILAHLARDEKMNPPLTGQYLCVPAVMPPSSVPDKYKDEYISPVENMHDPVLQMSPGDDPYEGLRKVLKMDIESPLFTPCRNPNKHRGLPRAFFQICGMDPLRDEGLCYEKLIREDFDVETRLLIYPGYGHMFWTNYPQLEKSKDFVKDMLEANLMSITPFIAGPVGLFIFMYLSDRLHERSLIIVTAMVLSIIGFIVLISSRNARLCYAFVHVCMMGAGAGGPLVASWLTDNVPDRGTRSIVIGLNGHSNLAGVIAGQLYQSNLLAASISGIKEPATMFLRTSRLFNIALYLRAVVAKGPFLTQTNTSTWIFGNDYWNITQGPTYATKLYSTIVPGKDLVGTAKGHYLSSNSPAVFTSASIASRGDNYIDISFSSAQLDLHWVIFDDLQGAYQYVVNKNTPWTKIVRNLWRLNPNLFLNGRTDTKDDVLPPFALYADATEVQDETFQLDNGTTLTKYDWSNFARERDFYGVYGPDVVHRESANGDAVQLNVFQDTSHFRVGNDTLAPVGKIWGPWLWYLNNGSKEDVSNRRLQELKKFPYPWLNNTAYHSRGEITGTLALSDGRPASGASVFLGDANTSIRPLIQGTNYYYTTQAAPDGSFSIPNVRTGDYGLYASSNGGSLADVYTNFTRSLISISVGGTLATGKLTWELPVGRTPIFRLGDFDKKASEFANGGLPYAFNITSLSPANLTYTTGSSTPSKDWYYAISSLGTWTIAFNISASDFRNRTSAVLSISLAGYSQSTVMEISTNGFVLGTVGKDNLVNDPALYRSGRDDTFFVAANVSARVLCYPLDTIAIQHASSTRRPLLSVPLRSYYRGVNASIAITTPAVALYYCTYRATKDYLMPHLGDTTYNYVAAGTVAELVSSLLWTPLEVVKSRLQISTTKQDGKLVWQLRDIFRREGIRGFYRGYFMGLAIYTPYSLASWTVYENAKKLPSDISYTAKVALSAGLSTLCVQSLVYPFDLVKTRYQVATSGTVEALEAGKTALKGVDRSSDKLGIRQILKNVMRESGKKGFYAGFGPRLMCSFPSAVITMSVIEYLKPDMPVEDAIPVETEIHA</sequence>
<evidence type="ECO:0000256" key="8">
    <source>
        <dbReference type="ARBA" id="ARBA00023128"/>
    </source>
</evidence>
<feature type="transmembrane region" description="Helical" evidence="13">
    <location>
        <begin position="1043"/>
        <end position="1062"/>
    </location>
</feature>
<keyword evidence="3" id="KW-0813">Transport</keyword>
<evidence type="ECO:0000256" key="13">
    <source>
        <dbReference type="SAM" id="Phobius"/>
    </source>
</evidence>
<keyword evidence="11" id="KW-0624">Polysaccharide degradation</keyword>
<proteinExistence type="inferred from homology"/>
<dbReference type="InterPro" id="IPR014718">
    <property type="entry name" value="GH-type_carb-bd"/>
</dbReference>
<dbReference type="InterPro" id="IPR018108">
    <property type="entry name" value="MCP_transmembrane"/>
</dbReference>
<dbReference type="Pfam" id="PF07859">
    <property type="entry name" value="Abhydrolase_3"/>
    <property type="match status" value="1"/>
</dbReference>
<dbReference type="InterPro" id="IPR029411">
    <property type="entry name" value="RG-lyase_III"/>
</dbReference>
<dbReference type="Gene3D" id="1.20.1250.20">
    <property type="entry name" value="MFS general substrate transporter like domains"/>
    <property type="match status" value="1"/>
</dbReference>
<dbReference type="GO" id="GO:0005381">
    <property type="term" value="F:iron ion transmembrane transporter activity"/>
    <property type="evidence" value="ECO:0007669"/>
    <property type="project" value="UniProtKB-ARBA"/>
</dbReference>
<dbReference type="SUPFAM" id="SSF49452">
    <property type="entry name" value="Starch-binding domain-like"/>
    <property type="match status" value="1"/>
</dbReference>
<keyword evidence="9 12" id="KW-0472">Membrane</keyword>
<dbReference type="InterPro" id="IPR029413">
    <property type="entry name" value="RG-lyase_II"/>
</dbReference>
<dbReference type="PANTHER" id="PTHR45758:SF3">
    <property type="entry name" value="MITOCHONDRIAL SUBSTRATE CARRIER FAMILY PROTEIN E"/>
    <property type="match status" value="1"/>
</dbReference>
<keyword evidence="6" id="KW-0999">Mitochondrion inner membrane</keyword>
<evidence type="ECO:0000256" key="6">
    <source>
        <dbReference type="ARBA" id="ARBA00022792"/>
    </source>
</evidence>
<keyword evidence="7 13" id="KW-1133">Transmembrane helix</keyword>
<evidence type="ECO:0000256" key="7">
    <source>
        <dbReference type="ARBA" id="ARBA00022989"/>
    </source>
</evidence>
<dbReference type="Proteomes" id="UP000433883">
    <property type="component" value="Unassembled WGS sequence"/>
</dbReference>
<evidence type="ECO:0000256" key="1">
    <source>
        <dbReference type="ARBA" id="ARBA00004225"/>
    </source>
</evidence>
<feature type="repeat" description="Solcar" evidence="12">
    <location>
        <begin position="1073"/>
        <end position="1177"/>
    </location>
</feature>
<dbReference type="Gene3D" id="3.40.50.1820">
    <property type="entry name" value="alpha/beta hydrolase"/>
    <property type="match status" value="2"/>
</dbReference>
<keyword evidence="4 12" id="KW-0812">Transmembrane</keyword>
<dbReference type="EMBL" id="WNWQ01000776">
    <property type="protein sequence ID" value="KAE9963842.1"/>
    <property type="molecule type" value="Genomic_DNA"/>
</dbReference>